<proteinExistence type="predicted"/>
<evidence type="ECO:0000259" key="1">
    <source>
        <dbReference type="SMART" id="SM00834"/>
    </source>
</evidence>
<dbReference type="EMBL" id="BMRB01000006">
    <property type="protein sequence ID" value="GGS52979.1"/>
    <property type="molecule type" value="Genomic_DNA"/>
</dbReference>
<name>A0A918LIL3_9PSEU</name>
<gene>
    <name evidence="2" type="ORF">GCM10010171_55200</name>
</gene>
<dbReference type="SMART" id="SM00834">
    <property type="entry name" value="CxxC_CXXC_SSSS"/>
    <property type="match status" value="1"/>
</dbReference>
<dbReference type="NCBIfam" id="TIGR02605">
    <property type="entry name" value="CxxC_CxxC_SSSS"/>
    <property type="match status" value="1"/>
</dbReference>
<accession>A0A918LIL3</accession>
<dbReference type="AlphaFoldDB" id="A0A918LIL3"/>
<organism evidence="2 3">
    <name type="scientific">Actinokineospora fastidiosa</name>
    <dbReference type="NCBI Taxonomy" id="1816"/>
    <lineage>
        <taxon>Bacteria</taxon>
        <taxon>Bacillati</taxon>
        <taxon>Actinomycetota</taxon>
        <taxon>Actinomycetes</taxon>
        <taxon>Pseudonocardiales</taxon>
        <taxon>Pseudonocardiaceae</taxon>
        <taxon>Actinokineospora</taxon>
    </lineage>
</organism>
<feature type="domain" description="Putative regulatory protein FmdB zinc ribbon" evidence="1">
    <location>
        <begin position="8"/>
        <end position="48"/>
    </location>
</feature>
<evidence type="ECO:0000313" key="2">
    <source>
        <dbReference type="EMBL" id="GGS52979.1"/>
    </source>
</evidence>
<protein>
    <recommendedName>
        <fullName evidence="1">Putative regulatory protein FmdB zinc ribbon domain-containing protein</fullName>
    </recommendedName>
</protein>
<sequence>MRQNECVPTYEFRCRECGATFDVKRPMSESAAPASCPDGHDDTVKLLTMAGLSGGAAAPAPGGGCCGGGCCG</sequence>
<comment type="caution">
    <text evidence="2">The sequence shown here is derived from an EMBL/GenBank/DDBJ whole genome shotgun (WGS) entry which is preliminary data.</text>
</comment>
<evidence type="ECO:0000313" key="3">
    <source>
        <dbReference type="Proteomes" id="UP000660680"/>
    </source>
</evidence>
<reference evidence="2" key="1">
    <citation type="journal article" date="2014" name="Int. J. Syst. Evol. Microbiol.">
        <title>Complete genome sequence of Corynebacterium casei LMG S-19264T (=DSM 44701T), isolated from a smear-ripened cheese.</title>
        <authorList>
            <consortium name="US DOE Joint Genome Institute (JGI-PGF)"/>
            <person name="Walter F."/>
            <person name="Albersmeier A."/>
            <person name="Kalinowski J."/>
            <person name="Ruckert C."/>
        </authorList>
    </citation>
    <scope>NUCLEOTIDE SEQUENCE</scope>
    <source>
        <strain evidence="2">JCM 3276</strain>
    </source>
</reference>
<dbReference type="Proteomes" id="UP000660680">
    <property type="component" value="Unassembled WGS sequence"/>
</dbReference>
<keyword evidence="3" id="KW-1185">Reference proteome</keyword>
<reference evidence="2" key="2">
    <citation type="submission" date="2020-09" db="EMBL/GenBank/DDBJ databases">
        <authorList>
            <person name="Sun Q."/>
            <person name="Ohkuma M."/>
        </authorList>
    </citation>
    <scope>NUCLEOTIDE SEQUENCE</scope>
    <source>
        <strain evidence="2">JCM 3276</strain>
    </source>
</reference>
<dbReference type="InterPro" id="IPR013429">
    <property type="entry name" value="Regulatory_FmdB_Zinc_ribbon"/>
</dbReference>
<dbReference type="Pfam" id="PF09723">
    <property type="entry name" value="Zn_ribbon_8"/>
    <property type="match status" value="1"/>
</dbReference>